<protein>
    <submittedName>
        <fullName evidence="1">Uncharacterized protein</fullName>
    </submittedName>
</protein>
<reference evidence="1" key="1">
    <citation type="submission" date="2021-02" db="EMBL/GenBank/DDBJ databases">
        <authorList>
            <consortium name="DOE Joint Genome Institute"/>
            <person name="Ahrendt S."/>
            <person name="Looney B.P."/>
            <person name="Miyauchi S."/>
            <person name="Morin E."/>
            <person name="Drula E."/>
            <person name="Courty P.E."/>
            <person name="Chicoki N."/>
            <person name="Fauchery L."/>
            <person name="Kohler A."/>
            <person name="Kuo A."/>
            <person name="Labutti K."/>
            <person name="Pangilinan J."/>
            <person name="Lipzen A."/>
            <person name="Riley R."/>
            <person name="Andreopoulos W."/>
            <person name="He G."/>
            <person name="Johnson J."/>
            <person name="Barry K.W."/>
            <person name="Grigoriev I.V."/>
            <person name="Nagy L."/>
            <person name="Hibbett D."/>
            <person name="Henrissat B."/>
            <person name="Matheny P.B."/>
            <person name="Labbe J."/>
            <person name="Martin F."/>
        </authorList>
    </citation>
    <scope>NUCLEOTIDE SEQUENCE</scope>
    <source>
        <strain evidence="1">EC-137</strain>
    </source>
</reference>
<accession>A0ACB8QSA1</accession>
<proteinExistence type="predicted"/>
<dbReference type="EMBL" id="MU273498">
    <property type="protein sequence ID" value="KAI0034562.1"/>
    <property type="molecule type" value="Genomic_DNA"/>
</dbReference>
<comment type="caution">
    <text evidence="1">The sequence shown here is derived from an EMBL/GenBank/DDBJ whole genome shotgun (WGS) entry which is preliminary data.</text>
</comment>
<gene>
    <name evidence="1" type="ORF">K488DRAFT_69041</name>
</gene>
<sequence length="614" mass="67354">MTVYTTVTGWDIFGWTIHISKTLLPGKDNTVGPGNILRSNIQEGIRMAVPVGAATVLSSPFAMSVQRMIKSIEQATDKPSEIGLSPPRRKPLLRLSIESNRKEVMSDLDTFIRRSRVLPPRRTPTSSHTFGRPDMVFLPAPPTHLTRPMSASVLSIPSSATVGTSNRRAERYSRDESALATAATPTLPEFSPRQLQQFELARAAGLLATRADAARTRLQELRVALADPDLALESRQALQRERWMEEHWLAAAEEEQRRVKDTADTLKVAPVCDSPPTVAPASAVTADAQARWQANLAKFFASSPTQIEPRARRAFPATSHSPRVMSATDIEPPRLRAWPITSDMQRAIIVGSRPRSLDRRNRSAISAASILGHGSARRKVPPPLLIGCEKLSNATTPKEWVYSAPAYTQNVCFPVLKVQETDPVDIAFGRQRVFDAFPLPTPPGIREGSAVIYFLSSGSPRSYEEILAEEKDQLDVSIPDYVANLLDELDGPSRAPTALLSHDWTSSPTIAFAQPSGEFARPSVDSLVVVARPSVDSYHYSTLPSHPRKPRQLISSSLRHNLRLSHSFDASDLLSPDTAEHAELARPRQLESPAVGVVVPSVSGEERRCHGTHA</sequence>
<dbReference type="Proteomes" id="UP000814128">
    <property type="component" value="Unassembled WGS sequence"/>
</dbReference>
<name>A0ACB8QSA1_9AGAM</name>
<reference evidence="1" key="2">
    <citation type="journal article" date="2022" name="New Phytol.">
        <title>Evolutionary transition to the ectomycorrhizal habit in the genomes of a hyperdiverse lineage of mushroom-forming fungi.</title>
        <authorList>
            <person name="Looney B."/>
            <person name="Miyauchi S."/>
            <person name="Morin E."/>
            <person name="Drula E."/>
            <person name="Courty P.E."/>
            <person name="Kohler A."/>
            <person name="Kuo A."/>
            <person name="LaButti K."/>
            <person name="Pangilinan J."/>
            <person name="Lipzen A."/>
            <person name="Riley R."/>
            <person name="Andreopoulos W."/>
            <person name="He G."/>
            <person name="Johnson J."/>
            <person name="Nolan M."/>
            <person name="Tritt A."/>
            <person name="Barry K.W."/>
            <person name="Grigoriev I.V."/>
            <person name="Nagy L.G."/>
            <person name="Hibbett D."/>
            <person name="Henrissat B."/>
            <person name="Matheny P.B."/>
            <person name="Labbe J."/>
            <person name="Martin F.M."/>
        </authorList>
    </citation>
    <scope>NUCLEOTIDE SEQUENCE</scope>
    <source>
        <strain evidence="1">EC-137</strain>
    </source>
</reference>
<evidence type="ECO:0000313" key="2">
    <source>
        <dbReference type="Proteomes" id="UP000814128"/>
    </source>
</evidence>
<keyword evidence="2" id="KW-1185">Reference proteome</keyword>
<organism evidence="1 2">
    <name type="scientific">Vararia minispora EC-137</name>
    <dbReference type="NCBI Taxonomy" id="1314806"/>
    <lineage>
        <taxon>Eukaryota</taxon>
        <taxon>Fungi</taxon>
        <taxon>Dikarya</taxon>
        <taxon>Basidiomycota</taxon>
        <taxon>Agaricomycotina</taxon>
        <taxon>Agaricomycetes</taxon>
        <taxon>Russulales</taxon>
        <taxon>Lachnocladiaceae</taxon>
        <taxon>Vararia</taxon>
    </lineage>
</organism>
<evidence type="ECO:0000313" key="1">
    <source>
        <dbReference type="EMBL" id="KAI0034562.1"/>
    </source>
</evidence>